<proteinExistence type="inferred from homology"/>
<dbReference type="GO" id="GO:0003984">
    <property type="term" value="F:acetolactate synthase activity"/>
    <property type="evidence" value="ECO:0007669"/>
    <property type="project" value="TreeGrafter"/>
</dbReference>
<dbReference type="InterPro" id="IPR029061">
    <property type="entry name" value="THDP-binding"/>
</dbReference>
<dbReference type="GO" id="GO:0044281">
    <property type="term" value="P:small molecule metabolic process"/>
    <property type="evidence" value="ECO:0007669"/>
    <property type="project" value="UniProtKB-ARBA"/>
</dbReference>
<dbReference type="InterPro" id="IPR011766">
    <property type="entry name" value="TPP_enzyme_TPP-bd"/>
</dbReference>
<comment type="similarity">
    <text evidence="1">Belongs to the TPP enzyme family.</text>
</comment>
<keyword evidence="6" id="KW-1185">Reference proteome</keyword>
<dbReference type="EMBL" id="FYEH01000001">
    <property type="protein sequence ID" value="SNB55227.1"/>
    <property type="molecule type" value="Genomic_DNA"/>
</dbReference>
<dbReference type="CDD" id="cd07035">
    <property type="entry name" value="TPP_PYR_POX_like"/>
    <property type="match status" value="1"/>
</dbReference>
<evidence type="ECO:0000259" key="3">
    <source>
        <dbReference type="Pfam" id="PF02775"/>
    </source>
</evidence>
<dbReference type="AlphaFoldDB" id="A0A212Q7B5"/>
<evidence type="ECO:0000259" key="4">
    <source>
        <dbReference type="Pfam" id="PF02776"/>
    </source>
</evidence>
<accession>A0A212Q7B5</accession>
<dbReference type="PANTHER" id="PTHR18968">
    <property type="entry name" value="THIAMINE PYROPHOSPHATE ENZYMES"/>
    <property type="match status" value="1"/>
</dbReference>
<dbReference type="GO" id="GO:0030976">
    <property type="term" value="F:thiamine pyrophosphate binding"/>
    <property type="evidence" value="ECO:0007669"/>
    <property type="project" value="InterPro"/>
</dbReference>
<dbReference type="Gene3D" id="3.40.50.970">
    <property type="match status" value="2"/>
</dbReference>
<feature type="domain" description="Thiamine pyrophosphate enzyme N-terminal TPP-binding" evidence="4">
    <location>
        <begin position="3"/>
        <end position="107"/>
    </location>
</feature>
<dbReference type="RefSeq" id="WP_088559754.1">
    <property type="nucleotide sequence ID" value="NZ_FYEH01000001.1"/>
</dbReference>
<organism evidence="5 6">
    <name type="scientific">Arboricoccus pini</name>
    <dbReference type="NCBI Taxonomy" id="1963835"/>
    <lineage>
        <taxon>Bacteria</taxon>
        <taxon>Pseudomonadati</taxon>
        <taxon>Pseudomonadota</taxon>
        <taxon>Alphaproteobacteria</taxon>
        <taxon>Geminicoccales</taxon>
        <taxon>Geminicoccaceae</taxon>
        <taxon>Arboricoccus</taxon>
    </lineage>
</organism>
<name>A0A212Q7B5_9PROT</name>
<evidence type="ECO:0000313" key="6">
    <source>
        <dbReference type="Proteomes" id="UP000197065"/>
    </source>
</evidence>
<dbReference type="InterPro" id="IPR045229">
    <property type="entry name" value="TPP_enz"/>
</dbReference>
<dbReference type="CDD" id="cd02002">
    <property type="entry name" value="TPP_BFDC"/>
    <property type="match status" value="1"/>
</dbReference>
<dbReference type="NCBIfam" id="NF005760">
    <property type="entry name" value="PRK07586.1"/>
    <property type="match status" value="1"/>
</dbReference>
<gene>
    <name evidence="5" type="ORF">SAMN07250955_101467</name>
</gene>
<evidence type="ECO:0000313" key="5">
    <source>
        <dbReference type="EMBL" id="SNB55227.1"/>
    </source>
</evidence>
<dbReference type="Pfam" id="PF02776">
    <property type="entry name" value="TPP_enzyme_N"/>
    <property type="match status" value="1"/>
</dbReference>
<sequence>MTNGADSIIATALDQGIEVCFANPGTTEMPLVAALDRAPRMRPVLALHETVCTGAADGYARVAGKPALTLLHLGPGLANGAANLHNARRAVSPVVNLVGEHATWHKSADAPLAMDIEGLARTFSAWVGTAASADDMGRLAAEAVAIAKGRRAIATLIAPHDLQAIEVEARSFSPPRYAGPSVDFAMIEAAATALRQPKAALYLGGAGLFGVGLERAGRVAAATGCTLIAPSSYNRLEVGRGLPTIHRLPYFATAAQAYLDGFTHVVGCGVDRPVSFFGWPGEPSRYLEGREGVIWLSGLHEDALPFLDALVQALDAKEPIARYDAEMAQMPSGGPLTAETLVEVLAVGLPEDAILIPTAVTTGFAFAAHAGRARPHTQLALTGGAIGMGPSLAVGAAIGAPGRKIVNLEADGSGAYALQAFWTQAREGLDVTTIICHNRVYKILQIELERAGLAIGEASKHLTELDRPALDWTGLARSLGLEAEKVDDVAGFAAALERGLATPGPYLIEAMI</sequence>
<keyword evidence="2" id="KW-0786">Thiamine pyrophosphate</keyword>
<reference evidence="5 6" key="1">
    <citation type="submission" date="2017-06" db="EMBL/GenBank/DDBJ databases">
        <authorList>
            <person name="Kim H.J."/>
            <person name="Triplett B.A."/>
        </authorList>
    </citation>
    <scope>NUCLEOTIDE SEQUENCE [LARGE SCALE GENOMIC DNA]</scope>
    <source>
        <strain evidence="5 6">B29T1</strain>
    </source>
</reference>
<dbReference type="OrthoDB" id="9773408at2"/>
<evidence type="ECO:0000256" key="2">
    <source>
        <dbReference type="ARBA" id="ARBA00023052"/>
    </source>
</evidence>
<dbReference type="Proteomes" id="UP000197065">
    <property type="component" value="Unassembled WGS sequence"/>
</dbReference>
<feature type="domain" description="Thiamine pyrophosphate enzyme TPP-binding" evidence="3">
    <location>
        <begin position="368"/>
        <end position="509"/>
    </location>
</feature>
<dbReference type="InterPro" id="IPR012001">
    <property type="entry name" value="Thiamin_PyroP_enz_TPP-bd_dom"/>
</dbReference>
<dbReference type="GO" id="GO:0050660">
    <property type="term" value="F:flavin adenine dinucleotide binding"/>
    <property type="evidence" value="ECO:0007669"/>
    <property type="project" value="TreeGrafter"/>
</dbReference>
<dbReference type="Pfam" id="PF02775">
    <property type="entry name" value="TPP_enzyme_C"/>
    <property type="match status" value="1"/>
</dbReference>
<dbReference type="PANTHER" id="PTHR18968:SF86">
    <property type="entry name" value="ACETOLACTATE SYNTHASE LARGE SUBUNIT ILVX-RELATED"/>
    <property type="match status" value="1"/>
</dbReference>
<protein>
    <submittedName>
        <fullName evidence="5">Acetolactate synthase-1/2/3 large subunit</fullName>
    </submittedName>
</protein>
<evidence type="ECO:0000256" key="1">
    <source>
        <dbReference type="ARBA" id="ARBA00007812"/>
    </source>
</evidence>
<dbReference type="SUPFAM" id="SSF52518">
    <property type="entry name" value="Thiamin diphosphate-binding fold (THDP-binding)"/>
    <property type="match status" value="2"/>
</dbReference>